<evidence type="ECO:0000313" key="2">
    <source>
        <dbReference type="EMBL" id="MBB5849319.1"/>
    </source>
</evidence>
<comment type="caution">
    <text evidence="2">The sequence shown here is derived from an EMBL/GenBank/DDBJ whole genome shotgun (WGS) entry which is preliminary data.</text>
</comment>
<evidence type="ECO:0000256" key="1">
    <source>
        <dbReference type="SAM" id="MobiDB-lite"/>
    </source>
</evidence>
<dbReference type="EMBL" id="JACHMW010000001">
    <property type="protein sequence ID" value="MBB5849319.1"/>
    <property type="molecule type" value="Genomic_DNA"/>
</dbReference>
<name>A0A7W9JKG7_9MICC</name>
<reference evidence="2 3" key="1">
    <citation type="submission" date="2020-08" db="EMBL/GenBank/DDBJ databases">
        <title>Sequencing the genomes of 1000 actinobacteria strains.</title>
        <authorList>
            <person name="Klenk H.-P."/>
        </authorList>
    </citation>
    <scope>NUCLEOTIDE SEQUENCE [LARGE SCALE GENOMIC DNA]</scope>
    <source>
        <strain evidence="2 3">DSM 17945</strain>
    </source>
</reference>
<feature type="region of interest" description="Disordered" evidence="1">
    <location>
        <begin position="28"/>
        <end position="62"/>
    </location>
</feature>
<dbReference type="PROSITE" id="PS51257">
    <property type="entry name" value="PROKAR_LIPOPROTEIN"/>
    <property type="match status" value="1"/>
</dbReference>
<gene>
    <name evidence="2" type="ORF">HDA33_001883</name>
</gene>
<protein>
    <submittedName>
        <fullName evidence="2">Uncharacterized protein</fullName>
    </submittedName>
</protein>
<dbReference type="Proteomes" id="UP000567246">
    <property type="component" value="Unassembled WGS sequence"/>
</dbReference>
<sequence length="113" mass="11596">MRLSAPPRRPRVTRMAALTAVVVLGVAGCTGPEGRTRTTTTGGPGTSTSPPPVVQQSEAAAHPADTLPLGDEAAVAALRELFDGTVQVTPPGGADVEMRLRRADVELVLSEEG</sequence>
<organism evidence="2 3">
    <name type="scientific">Micrococcus endophyticus</name>
    <dbReference type="NCBI Taxonomy" id="455343"/>
    <lineage>
        <taxon>Bacteria</taxon>
        <taxon>Bacillati</taxon>
        <taxon>Actinomycetota</taxon>
        <taxon>Actinomycetes</taxon>
        <taxon>Micrococcales</taxon>
        <taxon>Micrococcaceae</taxon>
        <taxon>Micrococcus</taxon>
    </lineage>
</organism>
<proteinExistence type="predicted"/>
<feature type="compositionally biased region" description="Low complexity" evidence="1">
    <location>
        <begin position="28"/>
        <end position="41"/>
    </location>
</feature>
<evidence type="ECO:0000313" key="3">
    <source>
        <dbReference type="Proteomes" id="UP000567246"/>
    </source>
</evidence>
<dbReference type="RefSeq" id="WP_184172817.1">
    <property type="nucleotide sequence ID" value="NZ_BAABAG010000019.1"/>
</dbReference>
<keyword evidence="3" id="KW-1185">Reference proteome</keyword>
<dbReference type="AlphaFoldDB" id="A0A7W9JKG7"/>
<accession>A0A7W9JKG7</accession>